<protein>
    <submittedName>
        <fullName evidence="2">VOC family protein</fullName>
    </submittedName>
</protein>
<comment type="caution">
    <text evidence="2">The sequence shown here is derived from an EMBL/GenBank/DDBJ whole genome shotgun (WGS) entry which is preliminary data.</text>
</comment>
<gene>
    <name evidence="2" type="ORF">GCM10010430_61030</name>
</gene>
<dbReference type="InterPro" id="IPR037523">
    <property type="entry name" value="VOC_core"/>
</dbReference>
<accession>A0ABP5RMS9</accession>
<proteinExistence type="predicted"/>
<organism evidence="2 3">
    <name type="scientific">Kitasatospora cystarginea</name>
    <dbReference type="NCBI Taxonomy" id="58350"/>
    <lineage>
        <taxon>Bacteria</taxon>
        <taxon>Bacillati</taxon>
        <taxon>Actinomycetota</taxon>
        <taxon>Actinomycetes</taxon>
        <taxon>Kitasatosporales</taxon>
        <taxon>Streptomycetaceae</taxon>
        <taxon>Kitasatospora</taxon>
    </lineage>
</organism>
<dbReference type="Pfam" id="PF00903">
    <property type="entry name" value="Glyoxalase"/>
    <property type="match status" value="1"/>
</dbReference>
<dbReference type="SUPFAM" id="SSF54593">
    <property type="entry name" value="Glyoxalase/Bleomycin resistance protein/Dihydroxybiphenyl dioxygenase"/>
    <property type="match status" value="1"/>
</dbReference>
<dbReference type="PANTHER" id="PTHR34109">
    <property type="entry name" value="BNAUNNG04460D PROTEIN-RELATED"/>
    <property type="match status" value="1"/>
</dbReference>
<reference evidence="3" key="1">
    <citation type="journal article" date="2019" name="Int. J. Syst. Evol. Microbiol.">
        <title>The Global Catalogue of Microorganisms (GCM) 10K type strain sequencing project: providing services to taxonomists for standard genome sequencing and annotation.</title>
        <authorList>
            <consortium name="The Broad Institute Genomics Platform"/>
            <consortium name="The Broad Institute Genome Sequencing Center for Infectious Disease"/>
            <person name="Wu L."/>
            <person name="Ma J."/>
        </authorList>
    </citation>
    <scope>NUCLEOTIDE SEQUENCE [LARGE SCALE GENOMIC DNA]</scope>
    <source>
        <strain evidence="3">JCM 7356</strain>
    </source>
</reference>
<evidence type="ECO:0000259" key="1">
    <source>
        <dbReference type="PROSITE" id="PS51819"/>
    </source>
</evidence>
<dbReference type="RefSeq" id="WP_344639754.1">
    <property type="nucleotide sequence ID" value="NZ_BAAATR010000035.1"/>
</dbReference>
<dbReference type="EMBL" id="BAAATR010000035">
    <property type="protein sequence ID" value="GAA2267638.1"/>
    <property type="molecule type" value="Genomic_DNA"/>
</dbReference>
<feature type="domain" description="VOC" evidence="1">
    <location>
        <begin position="1"/>
        <end position="123"/>
    </location>
</feature>
<dbReference type="InterPro" id="IPR004360">
    <property type="entry name" value="Glyas_Fos-R_dOase_dom"/>
</dbReference>
<evidence type="ECO:0000313" key="3">
    <source>
        <dbReference type="Proteomes" id="UP001500305"/>
    </source>
</evidence>
<sequence length="126" mass="13713">MAAIPYTKYEDVARALEWLTEAFGFTERERFANPDGSVFHAEMLTPAGDPVFLAGPGGDYRAPASTGYRSAMVSVEVPDVDAQFARAEAAGAKPVFPPTDTPQGMRVCKVEDLEGHEWFFTRHSAG</sequence>
<dbReference type="InterPro" id="IPR029068">
    <property type="entry name" value="Glyas_Bleomycin-R_OHBP_Dase"/>
</dbReference>
<dbReference type="Gene3D" id="3.30.720.120">
    <property type="match status" value="1"/>
</dbReference>
<evidence type="ECO:0000313" key="2">
    <source>
        <dbReference type="EMBL" id="GAA2267638.1"/>
    </source>
</evidence>
<dbReference type="PANTHER" id="PTHR34109:SF1">
    <property type="entry name" value="VOC DOMAIN-CONTAINING PROTEIN"/>
    <property type="match status" value="1"/>
</dbReference>
<keyword evidence="3" id="KW-1185">Reference proteome</keyword>
<dbReference type="Proteomes" id="UP001500305">
    <property type="component" value="Unassembled WGS sequence"/>
</dbReference>
<dbReference type="PROSITE" id="PS51819">
    <property type="entry name" value="VOC"/>
    <property type="match status" value="1"/>
</dbReference>
<name>A0ABP5RMS9_9ACTN</name>
<dbReference type="Gene3D" id="3.30.720.110">
    <property type="match status" value="1"/>
</dbReference>